<reference evidence="2" key="1">
    <citation type="submission" date="2022-05" db="EMBL/GenBank/DDBJ databases">
        <title>The Musa troglodytarum L. genome provides insights into the mechanism of non-climacteric behaviour and enrichment of carotenoids.</title>
        <authorList>
            <person name="Wang J."/>
        </authorList>
    </citation>
    <scope>NUCLEOTIDE SEQUENCE</scope>
    <source>
        <tissue evidence="2">Leaf</tissue>
    </source>
</reference>
<feature type="compositionally biased region" description="Basic and acidic residues" evidence="1">
    <location>
        <begin position="14"/>
        <end position="25"/>
    </location>
</feature>
<dbReference type="AlphaFoldDB" id="A0A9E7F5Y3"/>
<gene>
    <name evidence="2" type="ORF">MUK42_36558</name>
</gene>
<dbReference type="EMBL" id="CP097504">
    <property type="protein sequence ID" value="URD88212.1"/>
    <property type="molecule type" value="Genomic_DNA"/>
</dbReference>
<feature type="region of interest" description="Disordered" evidence="1">
    <location>
        <begin position="1"/>
        <end position="32"/>
    </location>
</feature>
<evidence type="ECO:0000256" key="1">
    <source>
        <dbReference type="SAM" id="MobiDB-lite"/>
    </source>
</evidence>
<organism evidence="2 3">
    <name type="scientific">Musa troglodytarum</name>
    <name type="common">fe'i banana</name>
    <dbReference type="NCBI Taxonomy" id="320322"/>
    <lineage>
        <taxon>Eukaryota</taxon>
        <taxon>Viridiplantae</taxon>
        <taxon>Streptophyta</taxon>
        <taxon>Embryophyta</taxon>
        <taxon>Tracheophyta</taxon>
        <taxon>Spermatophyta</taxon>
        <taxon>Magnoliopsida</taxon>
        <taxon>Liliopsida</taxon>
        <taxon>Zingiberales</taxon>
        <taxon>Musaceae</taxon>
        <taxon>Musa</taxon>
    </lineage>
</organism>
<dbReference type="Proteomes" id="UP001055439">
    <property type="component" value="Chromosome 2"/>
</dbReference>
<feature type="compositionally biased region" description="Polar residues" evidence="1">
    <location>
        <begin position="147"/>
        <end position="161"/>
    </location>
</feature>
<evidence type="ECO:0000313" key="3">
    <source>
        <dbReference type="Proteomes" id="UP001055439"/>
    </source>
</evidence>
<proteinExistence type="predicted"/>
<evidence type="ECO:0000313" key="2">
    <source>
        <dbReference type="EMBL" id="URD88212.1"/>
    </source>
</evidence>
<keyword evidence="3" id="KW-1185">Reference proteome</keyword>
<accession>A0A9E7F5Y3</accession>
<feature type="region of interest" description="Disordered" evidence="1">
    <location>
        <begin position="129"/>
        <end position="161"/>
    </location>
</feature>
<protein>
    <submittedName>
        <fullName evidence="2">Uncharacterized protein</fullName>
    </submittedName>
</protein>
<sequence>MRKRKHLFGSNGDTEGRVEGGRDGGRSGVVGAEGDEAAAVDVDAGAGDGAVYLQAGLQLQHGAVSGEAGDQDDGGRGGGSCLGGLSLSRFGRRRPSKALGEGSGERIRFGPLALPPSLHDCCRRPLSCPSLSPLPRRRQRSRNLRSQANTKSDSARNAVSI</sequence>
<feature type="region of interest" description="Disordered" evidence="1">
    <location>
        <begin position="63"/>
        <end position="105"/>
    </location>
</feature>
<name>A0A9E7F5Y3_9LILI</name>